<evidence type="ECO:0000256" key="1">
    <source>
        <dbReference type="ARBA" id="ARBA00006135"/>
    </source>
</evidence>
<feature type="signal peptide" evidence="3">
    <location>
        <begin position="1"/>
        <end position="24"/>
    </location>
</feature>
<dbReference type="InterPro" id="IPR038161">
    <property type="entry name" value="VirB9/CagX/TrbG_C_sf"/>
</dbReference>
<protein>
    <submittedName>
        <fullName evidence="4">P-type conjugative transfer protein TrbG</fullName>
    </submittedName>
</protein>
<evidence type="ECO:0000256" key="3">
    <source>
        <dbReference type="SAM" id="SignalP"/>
    </source>
</evidence>
<dbReference type="Pfam" id="PF03524">
    <property type="entry name" value="CagX"/>
    <property type="match status" value="1"/>
</dbReference>
<dbReference type="PROSITE" id="PS51257">
    <property type="entry name" value="PROKAR_LIPOPROTEIN"/>
    <property type="match status" value="1"/>
</dbReference>
<accession>A0ABR9XU33</accession>
<dbReference type="NCBIfam" id="TIGR02775">
    <property type="entry name" value="TrbG_Ti"/>
    <property type="match status" value="1"/>
</dbReference>
<sequence>MMKSWSMSGVVLLAATVLGGCATASEGTFVEAERSGSEVSTVSLVQTSPLAVNRVQKVPEESQRVLQNERPWEVIDEANSASEQNPDRSGYFNAIMNYDYVPGSLFQVYAAPLRLTDIQLQPGEKIVGRPAAGDTVRWILGLGRSRVDGVEQQHIYVKPTRPGLQTTLVITTDRRTYHVELHSYRETYMAAVKWRYPREELRVPGGSGEADVVASKVNIGELNFAYDVDVRRGGTPAWMPLKVFDDGRKTFIQFPVEMKVREAPVLFVVSEGGESQLVNYRVKDEYYVVDRLFETAELRVGRKRQNVVRISRL</sequence>
<reference evidence="4 5" key="1">
    <citation type="journal article" date="2020" name="Microorganisms">
        <title>Simultaneous Genome Sequencing of Prosthecochloris ethylica and Desulfuromonas acetoxidans within a Syntrophic Mixture Reveals Unique Pili and Protein Interactions.</title>
        <authorList>
            <person name="Kyndt J.A."/>
            <person name="Van Beeumen J.J."/>
            <person name="Meyer T.E."/>
        </authorList>
    </citation>
    <scope>NUCLEOTIDE SEQUENCE [LARGE SCALE GENOMIC DNA]</scope>
    <source>
        <strain evidence="4 5">N3</strain>
    </source>
</reference>
<evidence type="ECO:0000313" key="5">
    <source>
        <dbReference type="Proteomes" id="UP000619838"/>
    </source>
</evidence>
<evidence type="ECO:0000256" key="2">
    <source>
        <dbReference type="ARBA" id="ARBA00022729"/>
    </source>
</evidence>
<keyword evidence="5" id="KW-1185">Reference proteome</keyword>
<organism evidence="4 5">
    <name type="scientific">Prosthecochloris ethylica</name>
    <dbReference type="NCBI Taxonomy" id="2743976"/>
    <lineage>
        <taxon>Bacteria</taxon>
        <taxon>Pseudomonadati</taxon>
        <taxon>Chlorobiota</taxon>
        <taxon>Chlorobiia</taxon>
        <taxon>Chlorobiales</taxon>
        <taxon>Chlorobiaceae</taxon>
        <taxon>Prosthecochloris</taxon>
    </lineage>
</organism>
<dbReference type="InterPro" id="IPR010258">
    <property type="entry name" value="Conjugal_tfr_TrbG/VirB9/CagX"/>
</dbReference>
<dbReference type="Proteomes" id="UP000619838">
    <property type="component" value="Unassembled WGS sequence"/>
</dbReference>
<feature type="chain" id="PRO_5045519093" evidence="3">
    <location>
        <begin position="25"/>
        <end position="313"/>
    </location>
</feature>
<dbReference type="InterPro" id="IPR033645">
    <property type="entry name" value="VirB9/CagX/TrbG_C"/>
</dbReference>
<evidence type="ECO:0000313" key="4">
    <source>
        <dbReference type="EMBL" id="MBF0637572.1"/>
    </source>
</evidence>
<proteinExistence type="inferred from homology"/>
<dbReference type="InterPro" id="IPR014142">
    <property type="entry name" value="TrbG_Ti"/>
</dbReference>
<comment type="similarity">
    <text evidence="1">Belongs to the TrbG/VirB9 family.</text>
</comment>
<dbReference type="EMBL" id="JADGII010000027">
    <property type="protein sequence ID" value="MBF0637572.1"/>
    <property type="molecule type" value="Genomic_DNA"/>
</dbReference>
<dbReference type="Gene3D" id="2.60.40.2500">
    <property type="match status" value="1"/>
</dbReference>
<dbReference type="CDD" id="cd06911">
    <property type="entry name" value="VirB9_CagX_TrbG"/>
    <property type="match status" value="1"/>
</dbReference>
<comment type="caution">
    <text evidence="4">The sequence shown here is derived from an EMBL/GenBank/DDBJ whole genome shotgun (WGS) entry which is preliminary data.</text>
</comment>
<name>A0ABR9XU33_9CHLB</name>
<keyword evidence="2 3" id="KW-0732">Signal</keyword>
<gene>
    <name evidence="4" type="primary">trbG</name>
    <name evidence="4" type="ORF">INT08_10365</name>
</gene>